<name>A0A1A8Z1A3_PLAOA</name>
<dbReference type="GO" id="GO:0004425">
    <property type="term" value="F:indole-3-glycerol-phosphate synthase activity"/>
    <property type="evidence" value="ECO:0007669"/>
    <property type="project" value="UniProtKB-EC"/>
</dbReference>
<dbReference type="InterPro" id="IPR011060">
    <property type="entry name" value="RibuloseP-bd_barrel"/>
</dbReference>
<proteinExistence type="predicted"/>
<dbReference type="InterPro" id="IPR013785">
    <property type="entry name" value="Aldolase_TIM"/>
</dbReference>
<evidence type="ECO:0000313" key="15">
    <source>
        <dbReference type="Proteomes" id="UP000078550"/>
    </source>
</evidence>
<reference evidence="14" key="2">
    <citation type="submission" date="2016-05" db="EMBL/GenBank/DDBJ databases">
        <authorList>
            <person name="Lavstsen T."/>
            <person name="Jespersen J.S."/>
        </authorList>
    </citation>
    <scope>NUCLEOTIDE SEQUENCE [LARGE SCALE GENOMIC DNA]</scope>
</reference>
<evidence type="ECO:0000256" key="8">
    <source>
        <dbReference type="ARBA" id="ARBA00023239"/>
    </source>
</evidence>
<keyword evidence="6" id="KW-0822">Tryptophan biosynthesis</keyword>
<evidence type="ECO:0000256" key="5">
    <source>
        <dbReference type="ARBA" id="ARBA00022793"/>
    </source>
</evidence>
<evidence type="ECO:0000313" key="13">
    <source>
        <dbReference type="EMBL" id="SBT36904.1"/>
    </source>
</evidence>
<evidence type="ECO:0000256" key="2">
    <source>
        <dbReference type="ARBA" id="ARBA00004696"/>
    </source>
</evidence>
<evidence type="ECO:0000313" key="16">
    <source>
        <dbReference type="Proteomes" id="UP000078555"/>
    </source>
</evidence>
<dbReference type="PANTHER" id="PTHR22854">
    <property type="entry name" value="TRYPTOPHAN BIOSYNTHESIS PROTEIN"/>
    <property type="match status" value="1"/>
</dbReference>
<dbReference type="GO" id="GO:0004640">
    <property type="term" value="F:phosphoribosylanthranilate isomerase activity"/>
    <property type="evidence" value="ECO:0007669"/>
    <property type="project" value="TreeGrafter"/>
</dbReference>
<dbReference type="EC" id="4.1.1.48" evidence="3"/>
<evidence type="ECO:0000256" key="9">
    <source>
        <dbReference type="SAM" id="Coils"/>
    </source>
</evidence>
<feature type="compositionally biased region" description="Gly residues" evidence="10">
    <location>
        <begin position="496"/>
        <end position="520"/>
    </location>
</feature>
<comment type="pathway">
    <text evidence="2">Amino-acid biosynthesis; L-tryptophan biosynthesis; L-tryptophan from chorismate: step 4/5.</text>
</comment>
<dbReference type="UniPathway" id="UPA00035">
    <property type="reaction ID" value="UER00043"/>
</dbReference>
<evidence type="ECO:0000256" key="7">
    <source>
        <dbReference type="ARBA" id="ARBA00023141"/>
    </source>
</evidence>
<evidence type="ECO:0000256" key="4">
    <source>
        <dbReference type="ARBA" id="ARBA00022605"/>
    </source>
</evidence>
<dbReference type="AlphaFoldDB" id="A0A1A8Z1A3"/>
<comment type="catalytic activity">
    <reaction evidence="1">
        <text>1-(2-carboxyphenylamino)-1-deoxy-D-ribulose 5-phosphate + H(+) = (1S,2R)-1-C-(indol-3-yl)glycerol 3-phosphate + CO2 + H2O</text>
        <dbReference type="Rhea" id="RHEA:23476"/>
        <dbReference type="ChEBI" id="CHEBI:15377"/>
        <dbReference type="ChEBI" id="CHEBI:15378"/>
        <dbReference type="ChEBI" id="CHEBI:16526"/>
        <dbReference type="ChEBI" id="CHEBI:58613"/>
        <dbReference type="ChEBI" id="CHEBI:58866"/>
        <dbReference type="EC" id="4.1.1.48"/>
    </reaction>
</comment>
<feature type="region of interest" description="Disordered" evidence="10">
    <location>
        <begin position="481"/>
        <end position="545"/>
    </location>
</feature>
<evidence type="ECO:0000256" key="11">
    <source>
        <dbReference type="SAM" id="SignalP"/>
    </source>
</evidence>
<feature type="compositionally biased region" description="Basic and acidic residues" evidence="10">
    <location>
        <begin position="671"/>
        <end position="684"/>
    </location>
</feature>
<gene>
    <name evidence="13" type="ORF">POVWA1_034970</name>
    <name evidence="14" type="ORF">POVWA2_034130</name>
</gene>
<evidence type="ECO:0000256" key="10">
    <source>
        <dbReference type="SAM" id="MobiDB-lite"/>
    </source>
</evidence>
<keyword evidence="8" id="KW-0456">Lyase</keyword>
<feature type="coiled-coil region" evidence="9">
    <location>
        <begin position="588"/>
        <end position="639"/>
    </location>
</feature>
<keyword evidence="7" id="KW-0057">Aromatic amino acid biosynthesis</keyword>
<dbReference type="Pfam" id="PF00218">
    <property type="entry name" value="IGPS"/>
    <property type="match status" value="1"/>
</dbReference>
<dbReference type="Proteomes" id="UP000078555">
    <property type="component" value="Unassembled WGS sequence"/>
</dbReference>
<protein>
    <recommendedName>
        <fullName evidence="3">indole-3-glycerol-phosphate synthase</fullName>
        <ecNumber evidence="3">4.1.1.48</ecNumber>
    </recommendedName>
</protein>
<dbReference type="EMBL" id="FLRE01000129">
    <property type="protein sequence ID" value="SBT37589.1"/>
    <property type="molecule type" value="Genomic_DNA"/>
</dbReference>
<dbReference type="EMBL" id="FLRD01000100">
    <property type="protein sequence ID" value="SBT36904.1"/>
    <property type="molecule type" value="Genomic_DNA"/>
</dbReference>
<dbReference type="Proteomes" id="UP000078550">
    <property type="component" value="Unassembled WGS sequence"/>
</dbReference>
<evidence type="ECO:0000313" key="14">
    <source>
        <dbReference type="EMBL" id="SBT37589.1"/>
    </source>
</evidence>
<accession>A0A1A8Z1A3</accession>
<feature type="region of interest" description="Disordered" evidence="10">
    <location>
        <begin position="671"/>
        <end position="716"/>
    </location>
</feature>
<reference evidence="15 16" key="1">
    <citation type="submission" date="2016-05" db="EMBL/GenBank/DDBJ databases">
        <authorList>
            <person name="Naeem Raeece"/>
        </authorList>
    </citation>
    <scope>NUCLEOTIDE SEQUENCE [LARGE SCALE GENOMIC DNA]</scope>
</reference>
<organism evidence="14 15">
    <name type="scientific">Plasmodium ovale wallikeri</name>
    <dbReference type="NCBI Taxonomy" id="864142"/>
    <lineage>
        <taxon>Eukaryota</taxon>
        <taxon>Sar</taxon>
        <taxon>Alveolata</taxon>
        <taxon>Apicomplexa</taxon>
        <taxon>Aconoidasida</taxon>
        <taxon>Haemosporida</taxon>
        <taxon>Plasmodiidae</taxon>
        <taxon>Plasmodium</taxon>
        <taxon>Plasmodium (Plasmodium)</taxon>
    </lineage>
</organism>
<evidence type="ECO:0000256" key="1">
    <source>
        <dbReference type="ARBA" id="ARBA00001633"/>
    </source>
</evidence>
<evidence type="ECO:0000259" key="12">
    <source>
        <dbReference type="Pfam" id="PF00218"/>
    </source>
</evidence>
<dbReference type="PANTHER" id="PTHR22854:SF2">
    <property type="entry name" value="INDOLE-3-GLYCEROL-PHOSPHATE SYNTHASE"/>
    <property type="match status" value="1"/>
</dbReference>
<keyword evidence="4" id="KW-0028">Amino-acid biosynthesis</keyword>
<evidence type="ECO:0000256" key="6">
    <source>
        <dbReference type="ARBA" id="ARBA00022822"/>
    </source>
</evidence>
<dbReference type="InterPro" id="IPR045186">
    <property type="entry name" value="Indole-3-glycerol_P_synth"/>
</dbReference>
<keyword evidence="9" id="KW-0175">Coiled coil</keyword>
<dbReference type="GO" id="GO:0000162">
    <property type="term" value="P:L-tryptophan biosynthetic process"/>
    <property type="evidence" value="ECO:0007669"/>
    <property type="project" value="UniProtKB-UniPathway"/>
</dbReference>
<sequence>MVRHTQLLLFILALTKCAFTVKVQKQSAVLSMQNGPNRKKENWEKIHFVWNCNKRGKNRMIEKKNSIGKKEKEEKEKKTFMRTYGRDHRNPHLAYEYINKILENKKYEVSKLLEENFEENNPLQIRLKYLQHTMNNKLSDNLKRTHPDEKHRLSIVADIKRKVFCNVTRNKGQNDLVNEMRERGEPCVEAGKKDRRRATNSDRDEIYMYQHNFLNLANPGEVSLMLHHIGFDVLIVNIDNLSTEGMLNDLCEVVRSTRTIPRNSRPAVVVDDVIIHPIQIALAVENKADGVILNLSYVRNDLEDMLNYCVNLGTQAIVEVHDYNDIYYATQCGSYILMINEYDFVNNIYEYNHAIKAISYTLPELVTIAKINVSDINYVEKLGSLGYDSICLEKKLVDSDLETFVHACKNWNAPHKTLLYMNRNNYLKEFLTYKNNAQQDDHREITDNLKRIYDDKNIPNKYSDKLLKKYEKDFIDVDEEEGGDAVTKGGASSGASSGGSDGASRGGSDGASSDGSGGARRGIRGEGRGESRGNGPDDSPLTKDEQQIVRNFKKEKKKELMVLNQMKDIIKEVDDQCRNYDSLSDDENRRKEEKLETLLENFTKLDKNFLKGFFSDEEISNIENSIRNAVQQKKKIENGEVNIDDKNVMNQMNDIPNNQMDDFDIYKLTKEFSDKGNSENHEPLGNHSSDSSSNSSSNISSDYSEDDSSSRGMDSQ</sequence>
<feature type="domain" description="Indole-3-glycerol phosphate synthase" evidence="12">
    <location>
        <begin position="218"/>
        <end position="406"/>
    </location>
</feature>
<feature type="chain" id="PRO_5015059936" description="indole-3-glycerol-phosphate synthase" evidence="11">
    <location>
        <begin position="21"/>
        <end position="716"/>
    </location>
</feature>
<feature type="signal peptide" evidence="11">
    <location>
        <begin position="1"/>
        <end position="20"/>
    </location>
</feature>
<dbReference type="SUPFAM" id="SSF51366">
    <property type="entry name" value="Ribulose-phoshate binding barrel"/>
    <property type="match status" value="1"/>
</dbReference>
<keyword evidence="16" id="KW-1185">Reference proteome</keyword>
<dbReference type="InterPro" id="IPR013798">
    <property type="entry name" value="Indole-3-glycerol_P_synth_dom"/>
</dbReference>
<keyword evidence="11" id="KW-0732">Signal</keyword>
<evidence type="ECO:0000256" key="3">
    <source>
        <dbReference type="ARBA" id="ARBA00012362"/>
    </source>
</evidence>
<keyword evidence="5" id="KW-0210">Decarboxylase</keyword>
<dbReference type="Gene3D" id="3.20.20.70">
    <property type="entry name" value="Aldolase class I"/>
    <property type="match status" value="1"/>
</dbReference>
<feature type="compositionally biased region" description="Low complexity" evidence="10">
    <location>
        <begin position="688"/>
        <end position="702"/>
    </location>
</feature>